<keyword evidence="2" id="KW-0012">Acyltransferase</keyword>
<dbReference type="RefSeq" id="WP_257445762.1">
    <property type="nucleotide sequence ID" value="NZ_JANIPJ010000007.1"/>
</dbReference>
<evidence type="ECO:0000313" key="4">
    <source>
        <dbReference type="EMBL" id="MCR2804619.1"/>
    </source>
</evidence>
<sequence length="157" mass="17525">MEALIREAQTDEIHMVHQIMIMAFEEYRGKLTPPSGALSETVDDIIGKIAKGGGAIIAEVDGIPIGSAQYVFYDSYVYIGRVSVLPSHRGFGIGQKLVRYIEQAARDRGISESRLGVRLSVPSNVAFYSKLNYEIVEKHAYPEETDYWYIMKCSLAS</sequence>
<dbReference type="AlphaFoldDB" id="A0A9X2S8Q2"/>
<evidence type="ECO:0000256" key="2">
    <source>
        <dbReference type="ARBA" id="ARBA00023315"/>
    </source>
</evidence>
<protein>
    <submittedName>
        <fullName evidence="4">GNAT family N-acetyltransferase</fullName>
    </submittedName>
</protein>
<comment type="caution">
    <text evidence="4">The sequence shown here is derived from an EMBL/GenBank/DDBJ whole genome shotgun (WGS) entry which is preliminary data.</text>
</comment>
<keyword evidence="1" id="KW-0808">Transferase</keyword>
<dbReference type="EMBL" id="JANIPJ010000007">
    <property type="protein sequence ID" value="MCR2804619.1"/>
    <property type="molecule type" value="Genomic_DNA"/>
</dbReference>
<keyword evidence="5" id="KW-1185">Reference proteome</keyword>
<accession>A0A9X2S8Q2</accession>
<dbReference type="PROSITE" id="PS51186">
    <property type="entry name" value="GNAT"/>
    <property type="match status" value="1"/>
</dbReference>
<dbReference type="Proteomes" id="UP001141950">
    <property type="component" value="Unassembled WGS sequence"/>
</dbReference>
<name>A0A9X2S8Q2_9BACL</name>
<reference evidence="4" key="1">
    <citation type="submission" date="2022-08" db="EMBL/GenBank/DDBJ databases">
        <title>The genomic sequence of strain Paenibacillus sp. SCIV0701.</title>
        <authorList>
            <person name="Zhao H."/>
        </authorList>
    </citation>
    <scope>NUCLEOTIDE SEQUENCE</scope>
    <source>
        <strain evidence="4">SCIV0701</strain>
    </source>
</reference>
<dbReference type="InterPro" id="IPR050832">
    <property type="entry name" value="Bact_Acetyltransf"/>
</dbReference>
<dbReference type="Pfam" id="PF00583">
    <property type="entry name" value="Acetyltransf_1"/>
    <property type="match status" value="1"/>
</dbReference>
<dbReference type="InterPro" id="IPR016181">
    <property type="entry name" value="Acyl_CoA_acyltransferase"/>
</dbReference>
<dbReference type="SUPFAM" id="SSF55729">
    <property type="entry name" value="Acyl-CoA N-acyltransferases (Nat)"/>
    <property type="match status" value="1"/>
</dbReference>
<feature type="domain" description="N-acetyltransferase" evidence="3">
    <location>
        <begin position="3"/>
        <end position="154"/>
    </location>
</feature>
<evidence type="ECO:0000256" key="1">
    <source>
        <dbReference type="ARBA" id="ARBA00022679"/>
    </source>
</evidence>
<organism evidence="4 5">
    <name type="scientific">Paenibacillus soyae</name>
    <dbReference type="NCBI Taxonomy" id="2969249"/>
    <lineage>
        <taxon>Bacteria</taxon>
        <taxon>Bacillati</taxon>
        <taxon>Bacillota</taxon>
        <taxon>Bacilli</taxon>
        <taxon>Bacillales</taxon>
        <taxon>Paenibacillaceae</taxon>
        <taxon>Paenibacillus</taxon>
    </lineage>
</organism>
<dbReference type="Gene3D" id="3.40.630.30">
    <property type="match status" value="1"/>
</dbReference>
<proteinExistence type="predicted"/>
<evidence type="ECO:0000259" key="3">
    <source>
        <dbReference type="PROSITE" id="PS51186"/>
    </source>
</evidence>
<dbReference type="PANTHER" id="PTHR43877:SF2">
    <property type="entry name" value="AMINOALKYLPHOSPHONATE N-ACETYLTRANSFERASE-RELATED"/>
    <property type="match status" value="1"/>
</dbReference>
<dbReference type="InterPro" id="IPR000182">
    <property type="entry name" value="GNAT_dom"/>
</dbReference>
<evidence type="ECO:0000313" key="5">
    <source>
        <dbReference type="Proteomes" id="UP001141950"/>
    </source>
</evidence>
<dbReference type="CDD" id="cd04301">
    <property type="entry name" value="NAT_SF"/>
    <property type="match status" value="1"/>
</dbReference>
<dbReference type="PANTHER" id="PTHR43877">
    <property type="entry name" value="AMINOALKYLPHOSPHONATE N-ACETYLTRANSFERASE-RELATED-RELATED"/>
    <property type="match status" value="1"/>
</dbReference>
<gene>
    <name evidence="4" type="ORF">NQZ67_12095</name>
</gene>
<dbReference type="GO" id="GO:0016747">
    <property type="term" value="F:acyltransferase activity, transferring groups other than amino-acyl groups"/>
    <property type="evidence" value="ECO:0007669"/>
    <property type="project" value="InterPro"/>
</dbReference>